<dbReference type="Proteomes" id="UP000585474">
    <property type="component" value="Unassembled WGS sequence"/>
</dbReference>
<name>A0A7J0G9K6_9ERIC</name>
<keyword evidence="3" id="KW-1185">Reference proteome</keyword>
<feature type="compositionally biased region" description="Polar residues" evidence="1">
    <location>
        <begin position="32"/>
        <end position="56"/>
    </location>
</feature>
<gene>
    <name evidence="2" type="ORF">Acr_19g0004240</name>
</gene>
<evidence type="ECO:0000256" key="1">
    <source>
        <dbReference type="SAM" id="MobiDB-lite"/>
    </source>
</evidence>
<comment type="caution">
    <text evidence="2">The sequence shown here is derived from an EMBL/GenBank/DDBJ whole genome shotgun (WGS) entry which is preliminary data.</text>
</comment>
<proteinExistence type="predicted"/>
<sequence length="88" mass="9533">MAIADRQKSIWSLCPFWQPGTPSSSSSSSSSTQILTSQNSGHQNGVVPSSNNRSSKTVSLVAKSFLPARRRLRLDPANNLYFPCASSF</sequence>
<organism evidence="2 3">
    <name type="scientific">Actinidia rufa</name>
    <dbReference type="NCBI Taxonomy" id="165716"/>
    <lineage>
        <taxon>Eukaryota</taxon>
        <taxon>Viridiplantae</taxon>
        <taxon>Streptophyta</taxon>
        <taxon>Embryophyta</taxon>
        <taxon>Tracheophyta</taxon>
        <taxon>Spermatophyta</taxon>
        <taxon>Magnoliopsida</taxon>
        <taxon>eudicotyledons</taxon>
        <taxon>Gunneridae</taxon>
        <taxon>Pentapetalae</taxon>
        <taxon>asterids</taxon>
        <taxon>Ericales</taxon>
        <taxon>Actinidiaceae</taxon>
        <taxon>Actinidia</taxon>
    </lineage>
</organism>
<protein>
    <submittedName>
        <fullName evidence="2">Membrane-associated mannitol-induced</fullName>
    </submittedName>
</protein>
<accession>A0A7J0G9K6</accession>
<evidence type="ECO:0000313" key="3">
    <source>
        <dbReference type="Proteomes" id="UP000585474"/>
    </source>
</evidence>
<feature type="region of interest" description="Disordered" evidence="1">
    <location>
        <begin position="19"/>
        <end position="56"/>
    </location>
</feature>
<reference evidence="2 3" key="1">
    <citation type="submission" date="2019-07" db="EMBL/GenBank/DDBJ databases">
        <title>De Novo Assembly of kiwifruit Actinidia rufa.</title>
        <authorList>
            <person name="Sugita-Konishi S."/>
            <person name="Sato K."/>
            <person name="Mori E."/>
            <person name="Abe Y."/>
            <person name="Kisaki G."/>
            <person name="Hamano K."/>
            <person name="Suezawa K."/>
            <person name="Otani M."/>
            <person name="Fukuda T."/>
            <person name="Manabe T."/>
            <person name="Gomi K."/>
            <person name="Tabuchi M."/>
            <person name="Akimitsu K."/>
            <person name="Kataoka I."/>
        </authorList>
    </citation>
    <scope>NUCLEOTIDE SEQUENCE [LARGE SCALE GENOMIC DNA]</scope>
    <source>
        <strain evidence="3">cv. Fuchu</strain>
    </source>
</reference>
<dbReference type="AlphaFoldDB" id="A0A7J0G9K6"/>
<evidence type="ECO:0000313" key="2">
    <source>
        <dbReference type="EMBL" id="GFZ07487.1"/>
    </source>
</evidence>
<dbReference type="EMBL" id="BJWL01000019">
    <property type="protein sequence ID" value="GFZ07487.1"/>
    <property type="molecule type" value="Genomic_DNA"/>
</dbReference>